<dbReference type="Proteomes" id="UP000243525">
    <property type="component" value="Unassembled WGS sequence"/>
</dbReference>
<evidence type="ECO:0000313" key="2">
    <source>
        <dbReference type="EMBL" id="PTN10040.1"/>
    </source>
</evidence>
<dbReference type="Gene3D" id="2.160.20.120">
    <property type="match status" value="1"/>
</dbReference>
<dbReference type="EMBL" id="QAAD01000002">
    <property type="protein sequence ID" value="PTN10040.1"/>
    <property type="molecule type" value="Genomic_DNA"/>
</dbReference>
<dbReference type="Pfam" id="PF10988">
    <property type="entry name" value="DUF2807"/>
    <property type="match status" value="1"/>
</dbReference>
<sequence>MRLFISICWILMLGISLSSCNYARVEDEEEKIFAPGTFDKLYVKGNFNILLEQGPQSGLRIRGLKETLETVDVKSDPSTGWLRLTRDKFSLNSPRVILRFLDLNQIRIEGGATIKTDGYLDLQDLAVSVEGGANIKMKMKARKLDLSGEGGVVYELQGVSRQLTARLSGASYLKASEFETDTADIHIEGVGFAAIHVNQYLNARLEGMGKISYSGTPQVNQSVDGLGTIEQQ</sequence>
<feature type="domain" description="Putative auto-transporter adhesin head GIN" evidence="1">
    <location>
        <begin position="38"/>
        <end position="217"/>
    </location>
</feature>
<dbReference type="InterPro" id="IPR021255">
    <property type="entry name" value="DUF2807"/>
</dbReference>
<evidence type="ECO:0000259" key="1">
    <source>
        <dbReference type="Pfam" id="PF10988"/>
    </source>
</evidence>
<name>A0A2T5C547_9BACT</name>
<evidence type="ECO:0000313" key="3">
    <source>
        <dbReference type="Proteomes" id="UP000243525"/>
    </source>
</evidence>
<comment type="caution">
    <text evidence="2">The sequence shown here is derived from an EMBL/GenBank/DDBJ whole genome shotgun (WGS) entry which is preliminary data.</text>
</comment>
<reference evidence="2 3" key="1">
    <citation type="submission" date="2018-04" db="EMBL/GenBank/DDBJ databases">
        <title>Genomic Encyclopedia of Archaeal and Bacterial Type Strains, Phase II (KMG-II): from individual species to whole genera.</title>
        <authorList>
            <person name="Goeker M."/>
        </authorList>
    </citation>
    <scope>NUCLEOTIDE SEQUENCE [LARGE SCALE GENOMIC DNA]</scope>
    <source>
        <strain evidence="2 3">DSM 28823</strain>
    </source>
</reference>
<dbReference type="PANTHER" id="PTHR39200">
    <property type="entry name" value="HYPOTHETICAL EXPORTED PROTEIN"/>
    <property type="match status" value="1"/>
</dbReference>
<organism evidence="2 3">
    <name type="scientific">Mangrovibacterium marinum</name>
    <dbReference type="NCBI Taxonomy" id="1639118"/>
    <lineage>
        <taxon>Bacteria</taxon>
        <taxon>Pseudomonadati</taxon>
        <taxon>Bacteroidota</taxon>
        <taxon>Bacteroidia</taxon>
        <taxon>Marinilabiliales</taxon>
        <taxon>Prolixibacteraceae</taxon>
        <taxon>Mangrovibacterium</taxon>
    </lineage>
</organism>
<gene>
    <name evidence="2" type="ORF">C8N47_10220</name>
</gene>
<protein>
    <submittedName>
        <fullName evidence="2">Putative autotransporter adhesin-like protein</fullName>
    </submittedName>
</protein>
<dbReference type="PROSITE" id="PS51257">
    <property type="entry name" value="PROKAR_LIPOPROTEIN"/>
    <property type="match status" value="1"/>
</dbReference>
<keyword evidence="3" id="KW-1185">Reference proteome</keyword>
<dbReference type="AlphaFoldDB" id="A0A2T5C547"/>
<dbReference type="PANTHER" id="PTHR39200:SF1">
    <property type="entry name" value="AUTO-TRANSPORTER ADHESIN HEAD GIN DOMAIN-CONTAINING PROTEIN-RELATED"/>
    <property type="match status" value="1"/>
</dbReference>
<accession>A0A2T5C547</accession>
<proteinExistence type="predicted"/>